<evidence type="ECO:0000259" key="5">
    <source>
        <dbReference type="PROSITE" id="PS50404"/>
    </source>
</evidence>
<dbReference type="InterPro" id="IPR050213">
    <property type="entry name" value="GST_superfamily"/>
</dbReference>
<dbReference type="PANTHER" id="PTHR11571:SF224">
    <property type="entry name" value="HEMATOPOIETIC PROSTAGLANDIN D SYNTHASE"/>
    <property type="match status" value="1"/>
</dbReference>
<dbReference type="EC" id="2.5.1.18" evidence="1"/>
<dbReference type="SUPFAM" id="SSF52833">
    <property type="entry name" value="Thioredoxin-like"/>
    <property type="match status" value="1"/>
</dbReference>
<dbReference type="GO" id="GO:0004364">
    <property type="term" value="F:glutathione transferase activity"/>
    <property type="evidence" value="ECO:0007669"/>
    <property type="project" value="UniProtKB-EC"/>
</dbReference>
<dbReference type="Gene3D" id="3.40.30.10">
    <property type="entry name" value="Glutaredoxin"/>
    <property type="match status" value="1"/>
</dbReference>
<dbReference type="AlphaFoldDB" id="A0A914YB26"/>
<keyword evidence="6" id="KW-1185">Reference proteome</keyword>
<proteinExistence type="inferred from homology"/>
<evidence type="ECO:0000256" key="4">
    <source>
        <dbReference type="ARBA" id="ARBA00047960"/>
    </source>
</evidence>
<evidence type="ECO:0000313" key="7">
    <source>
        <dbReference type="WBParaSite" id="PSU_v2.g17414.t1"/>
    </source>
</evidence>
<accession>A0A914YB26</accession>
<evidence type="ECO:0000256" key="3">
    <source>
        <dbReference type="ARBA" id="ARBA00038317"/>
    </source>
</evidence>
<dbReference type="GO" id="GO:0006749">
    <property type="term" value="P:glutathione metabolic process"/>
    <property type="evidence" value="ECO:0007669"/>
    <property type="project" value="TreeGrafter"/>
</dbReference>
<dbReference type="InterPro" id="IPR036249">
    <property type="entry name" value="Thioredoxin-like_sf"/>
</dbReference>
<dbReference type="WBParaSite" id="PSU_v2.g17414.t1">
    <property type="protein sequence ID" value="PSU_v2.g17414.t1"/>
    <property type="gene ID" value="PSU_v2.g17414"/>
</dbReference>
<dbReference type="PROSITE" id="PS50404">
    <property type="entry name" value="GST_NTER"/>
    <property type="match status" value="1"/>
</dbReference>
<dbReference type="Gene3D" id="1.20.1050.10">
    <property type="match status" value="1"/>
</dbReference>
<evidence type="ECO:0000313" key="6">
    <source>
        <dbReference type="Proteomes" id="UP000887577"/>
    </source>
</evidence>
<protein>
    <recommendedName>
        <fullName evidence="1">glutathione transferase</fullName>
        <ecNumber evidence="1">2.5.1.18</ecNumber>
    </recommendedName>
</protein>
<dbReference type="PANTHER" id="PTHR11571">
    <property type="entry name" value="GLUTATHIONE S-TRANSFERASE"/>
    <property type="match status" value="1"/>
</dbReference>
<organism evidence="6 7">
    <name type="scientific">Panagrolaimus superbus</name>
    <dbReference type="NCBI Taxonomy" id="310955"/>
    <lineage>
        <taxon>Eukaryota</taxon>
        <taxon>Metazoa</taxon>
        <taxon>Ecdysozoa</taxon>
        <taxon>Nematoda</taxon>
        <taxon>Chromadorea</taxon>
        <taxon>Rhabditida</taxon>
        <taxon>Tylenchina</taxon>
        <taxon>Panagrolaimomorpha</taxon>
        <taxon>Panagrolaimoidea</taxon>
        <taxon>Panagrolaimidae</taxon>
        <taxon>Panagrolaimus</taxon>
    </lineage>
</organism>
<evidence type="ECO:0000256" key="2">
    <source>
        <dbReference type="ARBA" id="ARBA00022679"/>
    </source>
</evidence>
<reference evidence="7" key="1">
    <citation type="submission" date="2022-11" db="UniProtKB">
        <authorList>
            <consortium name="WormBaseParasite"/>
        </authorList>
    </citation>
    <scope>IDENTIFICATION</scope>
</reference>
<feature type="domain" description="GST N-terminal" evidence="5">
    <location>
        <begin position="1"/>
        <end position="60"/>
    </location>
</feature>
<comment type="similarity">
    <text evidence="3">Belongs to the GST superfamily. Sigma family.</text>
</comment>
<evidence type="ECO:0000256" key="1">
    <source>
        <dbReference type="ARBA" id="ARBA00012452"/>
    </source>
</evidence>
<comment type="catalytic activity">
    <reaction evidence="4">
        <text>RX + glutathione = an S-substituted glutathione + a halide anion + H(+)</text>
        <dbReference type="Rhea" id="RHEA:16437"/>
        <dbReference type="ChEBI" id="CHEBI:15378"/>
        <dbReference type="ChEBI" id="CHEBI:16042"/>
        <dbReference type="ChEBI" id="CHEBI:17792"/>
        <dbReference type="ChEBI" id="CHEBI:57925"/>
        <dbReference type="ChEBI" id="CHEBI:90779"/>
        <dbReference type="EC" id="2.5.1.18"/>
    </reaction>
</comment>
<dbReference type="Pfam" id="PF13417">
    <property type="entry name" value="GST_N_3"/>
    <property type="match status" value="1"/>
</dbReference>
<keyword evidence="2" id="KW-0808">Transferase</keyword>
<dbReference type="InterPro" id="IPR004045">
    <property type="entry name" value="Glutathione_S-Trfase_N"/>
</dbReference>
<sequence length="101" mass="11919">MLHYSGVQFEDERLNFDTWDTVKQTSPYKTLPILTINGQQQIGQSMTINRYLAKRYKLNGKTEMEDVNINCIAEYFREMMEKARPFIRYMNRGIGEGTKVI</sequence>
<dbReference type="Proteomes" id="UP000887577">
    <property type="component" value="Unplaced"/>
</dbReference>
<name>A0A914YB26_9BILA</name>